<evidence type="ECO:0000256" key="1">
    <source>
        <dbReference type="SAM" id="MobiDB-lite"/>
    </source>
</evidence>
<protein>
    <submittedName>
        <fullName evidence="2">Uncharacterized protein</fullName>
    </submittedName>
</protein>
<feature type="compositionally biased region" description="Basic and acidic residues" evidence="1">
    <location>
        <begin position="603"/>
        <end position="615"/>
    </location>
</feature>
<feature type="compositionally biased region" description="Basic and acidic residues" evidence="1">
    <location>
        <begin position="1005"/>
        <end position="1014"/>
    </location>
</feature>
<feature type="compositionally biased region" description="Polar residues" evidence="1">
    <location>
        <begin position="775"/>
        <end position="786"/>
    </location>
</feature>
<feature type="compositionally biased region" description="Low complexity" evidence="1">
    <location>
        <begin position="963"/>
        <end position="979"/>
    </location>
</feature>
<feature type="region of interest" description="Disordered" evidence="1">
    <location>
        <begin position="911"/>
        <end position="1127"/>
    </location>
</feature>
<feature type="region of interest" description="Disordered" evidence="1">
    <location>
        <begin position="174"/>
        <end position="197"/>
    </location>
</feature>
<reference evidence="2" key="1">
    <citation type="journal article" date="2020" name="New Phytol.">
        <title>Comparative genomics reveals dynamic genome evolution in host specialist ectomycorrhizal fungi.</title>
        <authorList>
            <person name="Lofgren L.A."/>
            <person name="Nguyen N.H."/>
            <person name="Vilgalys R."/>
            <person name="Ruytinx J."/>
            <person name="Liao H.L."/>
            <person name="Branco S."/>
            <person name="Kuo A."/>
            <person name="LaButti K."/>
            <person name="Lipzen A."/>
            <person name="Andreopoulos W."/>
            <person name="Pangilinan J."/>
            <person name="Riley R."/>
            <person name="Hundley H."/>
            <person name="Na H."/>
            <person name="Barry K."/>
            <person name="Grigoriev I.V."/>
            <person name="Stajich J.E."/>
            <person name="Kennedy P.G."/>
        </authorList>
    </citation>
    <scope>NUCLEOTIDE SEQUENCE</scope>
    <source>
        <strain evidence="2">FC423</strain>
    </source>
</reference>
<feature type="compositionally biased region" description="Polar residues" evidence="1">
    <location>
        <begin position="174"/>
        <end position="190"/>
    </location>
</feature>
<dbReference type="RefSeq" id="XP_041298633.1">
    <property type="nucleotide sequence ID" value="XM_041430806.1"/>
</dbReference>
<feature type="compositionally biased region" description="Pro residues" evidence="1">
    <location>
        <begin position="946"/>
        <end position="958"/>
    </location>
</feature>
<feature type="compositionally biased region" description="Low complexity" evidence="1">
    <location>
        <begin position="729"/>
        <end position="749"/>
    </location>
</feature>
<feature type="compositionally biased region" description="Acidic residues" evidence="1">
    <location>
        <begin position="628"/>
        <end position="641"/>
    </location>
</feature>
<feature type="region of interest" description="Disordered" evidence="1">
    <location>
        <begin position="855"/>
        <end position="893"/>
    </location>
</feature>
<feature type="region of interest" description="Disordered" evidence="1">
    <location>
        <begin position="509"/>
        <end position="646"/>
    </location>
</feature>
<feature type="region of interest" description="Disordered" evidence="1">
    <location>
        <begin position="385"/>
        <end position="421"/>
    </location>
</feature>
<evidence type="ECO:0000313" key="2">
    <source>
        <dbReference type="EMBL" id="KAG2118116.1"/>
    </source>
</evidence>
<feature type="compositionally biased region" description="Acidic residues" evidence="1">
    <location>
        <begin position="590"/>
        <end position="602"/>
    </location>
</feature>
<feature type="region of interest" description="Disordered" evidence="1">
    <location>
        <begin position="347"/>
        <end position="372"/>
    </location>
</feature>
<feature type="compositionally biased region" description="Polar residues" evidence="1">
    <location>
        <begin position="855"/>
        <end position="875"/>
    </location>
</feature>
<proteinExistence type="predicted"/>
<feature type="compositionally biased region" description="Low complexity" evidence="1">
    <location>
        <begin position="992"/>
        <end position="1004"/>
    </location>
</feature>
<accession>A0A9P7K033</accession>
<feature type="compositionally biased region" description="Polar residues" evidence="1">
    <location>
        <begin position="8"/>
        <end position="17"/>
    </location>
</feature>
<comment type="caution">
    <text evidence="2">The sequence shown here is derived from an EMBL/GenBank/DDBJ whole genome shotgun (WGS) entry which is preliminary data.</text>
</comment>
<feature type="compositionally biased region" description="Low complexity" evidence="1">
    <location>
        <begin position="244"/>
        <end position="270"/>
    </location>
</feature>
<feature type="compositionally biased region" description="Polar residues" evidence="1">
    <location>
        <begin position="1116"/>
        <end position="1127"/>
    </location>
</feature>
<feature type="compositionally biased region" description="Low complexity" evidence="1">
    <location>
        <begin position="1080"/>
        <end position="1106"/>
    </location>
</feature>
<feature type="region of interest" description="Disordered" evidence="1">
    <location>
        <begin position="1"/>
        <end position="29"/>
    </location>
</feature>
<feature type="compositionally biased region" description="Polar residues" evidence="1">
    <location>
        <begin position="385"/>
        <end position="398"/>
    </location>
</feature>
<dbReference type="GeneID" id="64693065"/>
<dbReference type="EMBL" id="JABBWM010000004">
    <property type="protein sequence ID" value="KAG2118116.1"/>
    <property type="molecule type" value="Genomic_DNA"/>
</dbReference>
<feature type="compositionally biased region" description="Basic and acidic residues" evidence="1">
    <location>
        <begin position="363"/>
        <end position="372"/>
    </location>
</feature>
<feature type="region of interest" description="Disordered" evidence="1">
    <location>
        <begin position="729"/>
        <end position="816"/>
    </location>
</feature>
<feature type="region of interest" description="Disordered" evidence="1">
    <location>
        <begin position="222"/>
        <end position="309"/>
    </location>
</feature>
<gene>
    <name evidence="2" type="ORF">F5147DRAFT_566538</name>
</gene>
<name>A0A9P7K033_9AGAM</name>
<sequence>MTTEHSHVSGNPYSLQPGQWAPPRAPLPPHRLAKIANALGVSMPSPAGPNSSSSYLSASFPGASPTISHTDLPWRVTTPSTASTHHVGSFASSSQSKFLLHVIPPLHLLHDFDASDPLEPAPPPNASGYHTQFRRGTLVSLQPSLHAQLNAIAKEYALPSTIGLILYLITTSPQSRQNSPMPYATPNSGNEDAEEPGPRISEEIWKHIWGRVLKAEREESLALSRGQGSSPFGLGQPNLRPLVTPTRTETPQPQPITYPITPSSTTSSVSDLRSHSKSTPLSSSSLTHSEPDTPDTSHSSDHEILGIGLPGLNSPSIIPILAKVEFDIDRRRAAWYEPWLRGRRMTHAKRAESRQSNQPHSQPHAEGDGDEKRVPFDLKLVERMQNASSVPSFTASLSSREEGGTSGHDGYTPLADPTDEEVDENITTCETDICHHDPLADIFGSDADTWAEMRAESQGNQPEINPNIVELALDVSSIAAMPEQEQAGDEVDDAQEVWDIMRRMSKPTLTLSIPSSPSSQQLSSPPAGSAKKSPPCPLILAPNDTRNSLVLHTGPSPILSSSSRDDSMNLPYEHASSRGTPVSSPLAGETGDDDELSLDMDQEYMRSRSPEEKRGGAVFEDLNLGLDLGDDEDEEYDENDPNDQRRSQYLMRAKLDEIERTLAQFSPRHIKTDDLDQDITITHARTKSLLALHAEGTSKLSVDRTRDFQATGNSIDHADTSDKSWPAISYSSITNNSSQSPSSQSHRPSNLTPSPPQLAINGVSTGAPKSFAPPSRSSSPNTLSTETKIRKRDLEPSMYPTPLPPSFGRLSDTATDSPIPLSPDPFGRYPSYLESEAHSTPTYWDPATGQFTSIPVESRPSLSSVDEGSVASTTPSSRFSADSESFSMDAVTAKTSTPLVSVKTFKRLWRRSKSASVSAQQPPTPNRTSFQGFVPPSSSLHDQLGPSPPPQKGLPPVPVTAMPRTPTRPSSPTTPSSEKTSVRKSILKTWKSVSGSTASSSAPSEPRRDTERPVSNETIKPRRPSVLDAGIPPTPKLAEQYLPSNHARTGSGIFERRRSVGRSKMGASSNLSTSFQDFALPSRTHSRTSSSLQQTSSPLPPSSSVSPAPPRHSKVDSSFESAQYELVSSSPRLYPNLSYPYQTLDQD</sequence>
<feature type="compositionally biased region" description="Polar residues" evidence="1">
    <location>
        <begin position="914"/>
        <end position="941"/>
    </location>
</feature>
<dbReference type="AlphaFoldDB" id="A0A9P7K033"/>
<evidence type="ECO:0000313" key="3">
    <source>
        <dbReference type="Proteomes" id="UP000823399"/>
    </source>
</evidence>
<feature type="compositionally biased region" description="Low complexity" evidence="1">
    <location>
        <begin position="509"/>
        <end position="533"/>
    </location>
</feature>
<feature type="compositionally biased region" description="Low complexity" evidence="1">
    <location>
        <begin position="876"/>
        <end position="887"/>
    </location>
</feature>
<dbReference type="OrthoDB" id="2526154at2759"/>
<feature type="compositionally biased region" description="Low complexity" evidence="1">
    <location>
        <begin position="277"/>
        <end position="288"/>
    </location>
</feature>
<keyword evidence="3" id="KW-1185">Reference proteome</keyword>
<dbReference type="Proteomes" id="UP000823399">
    <property type="component" value="Unassembled WGS sequence"/>
</dbReference>
<organism evidence="2 3">
    <name type="scientific">Suillus discolor</name>
    <dbReference type="NCBI Taxonomy" id="1912936"/>
    <lineage>
        <taxon>Eukaryota</taxon>
        <taxon>Fungi</taxon>
        <taxon>Dikarya</taxon>
        <taxon>Basidiomycota</taxon>
        <taxon>Agaricomycotina</taxon>
        <taxon>Agaricomycetes</taxon>
        <taxon>Agaricomycetidae</taxon>
        <taxon>Boletales</taxon>
        <taxon>Suillineae</taxon>
        <taxon>Suillaceae</taxon>
        <taxon>Suillus</taxon>
    </lineage>
</organism>
<feature type="compositionally biased region" description="Polar residues" evidence="1">
    <location>
        <begin position="1066"/>
        <end position="1076"/>
    </location>
</feature>